<dbReference type="InterPro" id="IPR029063">
    <property type="entry name" value="SAM-dependent_MTases_sf"/>
</dbReference>
<sequence length="313" mass="36965">MIKQEIILGDAVDVMRKLESETFDLIIADPPYNLGKDYGNNHDIKGFEEYIDFSRCWLKESCRLLKPNGSIYVFMGFRFISYLYDILDRDLGMFFNSWIVWHYTQGMGKIKGFSPRHDDILMFTKSKDFIFNLDDIRVPQKYYRERNNMRGANPGDVWQFSHVHYCNENRQDHPTQKPEGLIERMVLASSNQGSMVLDPFLGSGTTLRVCQQLNRKGIGIELNPVYVQMSQERLLKKFDGFDSVDPRMERVPFDLRNHSIREEYLNNHKRWFLKNHENAIKEFEKSVELLYPSKSVEPIQTSLFEPKSKYLKN</sequence>
<keyword evidence="2" id="KW-0489">Methyltransferase</keyword>
<dbReference type="PROSITE" id="PS00092">
    <property type="entry name" value="N6_MTASE"/>
    <property type="match status" value="1"/>
</dbReference>
<organism evidence="6 7">
    <name type="scientific">Methylomonas rapida</name>
    <dbReference type="NCBI Taxonomy" id="2963939"/>
    <lineage>
        <taxon>Bacteria</taxon>
        <taxon>Pseudomonadati</taxon>
        <taxon>Pseudomonadota</taxon>
        <taxon>Gammaproteobacteria</taxon>
        <taxon>Methylococcales</taxon>
        <taxon>Methylococcaceae</taxon>
        <taxon>Methylomonas</taxon>
    </lineage>
</organism>
<evidence type="ECO:0000313" key="6">
    <source>
        <dbReference type="EMBL" id="WAR45612.1"/>
    </source>
</evidence>
<dbReference type="PRINTS" id="PR00508">
    <property type="entry name" value="S21N4MTFRASE"/>
</dbReference>
<dbReference type="InterPro" id="IPR001091">
    <property type="entry name" value="RM_Methyltransferase"/>
</dbReference>
<accession>A0ABY7GM74</accession>
<protein>
    <recommendedName>
        <fullName evidence="4">Methyltransferase</fullName>
        <ecNumber evidence="4">2.1.1.-</ecNumber>
    </recommendedName>
</protein>
<dbReference type="Gene3D" id="3.40.50.150">
    <property type="entry name" value="Vaccinia Virus protein VP39"/>
    <property type="match status" value="1"/>
</dbReference>
<dbReference type="InterPro" id="IPR002052">
    <property type="entry name" value="DNA_methylase_N6_adenine_CS"/>
</dbReference>
<dbReference type="CDD" id="cd02440">
    <property type="entry name" value="AdoMet_MTases"/>
    <property type="match status" value="1"/>
</dbReference>
<name>A0ABY7GM74_9GAMM</name>
<dbReference type="PANTHER" id="PTHR13370">
    <property type="entry name" value="RNA METHYLASE-RELATED"/>
    <property type="match status" value="1"/>
</dbReference>
<dbReference type="Pfam" id="PF01555">
    <property type="entry name" value="N6_N4_Mtase"/>
    <property type="match status" value="1"/>
</dbReference>
<gene>
    <name evidence="6" type="ORF">NM686_003605</name>
</gene>
<evidence type="ECO:0000259" key="5">
    <source>
        <dbReference type="Pfam" id="PF01555"/>
    </source>
</evidence>
<evidence type="ECO:0000313" key="7">
    <source>
        <dbReference type="Proteomes" id="UP001162780"/>
    </source>
</evidence>
<evidence type="ECO:0000256" key="3">
    <source>
        <dbReference type="ARBA" id="ARBA00022679"/>
    </source>
</evidence>
<dbReference type="EC" id="2.1.1.-" evidence="4"/>
<dbReference type="EMBL" id="CP113517">
    <property type="protein sequence ID" value="WAR45612.1"/>
    <property type="molecule type" value="Genomic_DNA"/>
</dbReference>
<keyword evidence="3" id="KW-0808">Transferase</keyword>
<dbReference type="SUPFAM" id="SSF53335">
    <property type="entry name" value="S-adenosyl-L-methionine-dependent methyltransferases"/>
    <property type="match status" value="1"/>
</dbReference>
<feature type="domain" description="DNA methylase N-4/N-6" evidence="5">
    <location>
        <begin position="24"/>
        <end position="232"/>
    </location>
</feature>
<evidence type="ECO:0000256" key="4">
    <source>
        <dbReference type="RuleBase" id="RU362026"/>
    </source>
</evidence>
<proteinExistence type="inferred from homology"/>
<comment type="similarity">
    <text evidence="1 4">Belongs to the N(4)/N(6)-methyltransferase family.</text>
</comment>
<dbReference type="InterPro" id="IPR002941">
    <property type="entry name" value="DNA_methylase_N4/N6"/>
</dbReference>
<evidence type="ECO:0000256" key="1">
    <source>
        <dbReference type="ARBA" id="ARBA00006594"/>
    </source>
</evidence>
<dbReference type="RefSeq" id="WP_255186522.1">
    <property type="nucleotide sequence ID" value="NZ_CP113517.1"/>
</dbReference>
<reference evidence="6" key="1">
    <citation type="submission" date="2022-11" db="EMBL/GenBank/DDBJ databases">
        <title>Methylomonas rapida sp. nov., Carotenoid-Producing Obligate Methanotrophs with High Growth Characteristics and Biotechnological Potential.</title>
        <authorList>
            <person name="Tikhonova E.N."/>
            <person name="Suleimanov R.Z."/>
            <person name="Miroshnikov K."/>
            <person name="Oshkin I.Y."/>
            <person name="Belova S.E."/>
            <person name="Danilova O.V."/>
            <person name="Ashikhmin A."/>
            <person name="Konopkin A."/>
            <person name="But S.Y."/>
            <person name="Khmelenina V.N."/>
            <person name="Kuznetsov N."/>
            <person name="Pimenov N.V."/>
            <person name="Dedysh S.N."/>
        </authorList>
    </citation>
    <scope>NUCLEOTIDE SEQUENCE</scope>
    <source>
        <strain evidence="6">MP1</strain>
    </source>
</reference>
<evidence type="ECO:0000256" key="2">
    <source>
        <dbReference type="ARBA" id="ARBA00022603"/>
    </source>
</evidence>
<dbReference type="PANTHER" id="PTHR13370:SF3">
    <property type="entry name" value="TRNA (GUANINE(10)-N2)-METHYLTRANSFERASE HOMOLOG"/>
    <property type="match status" value="1"/>
</dbReference>
<keyword evidence="7" id="KW-1185">Reference proteome</keyword>
<dbReference type="Proteomes" id="UP001162780">
    <property type="component" value="Chromosome"/>
</dbReference>